<comment type="similarity">
    <text evidence="2">Belongs to the autoinducer-2 exporter (AI-2E) (TC 2.A.86) family.</text>
</comment>
<reference evidence="9 10" key="1">
    <citation type="submission" date="2018-10" db="EMBL/GenBank/DDBJ databases">
        <title>Cohnella sp. M2MS4P-1, whole genome shotgun sequence.</title>
        <authorList>
            <person name="Tuo L."/>
        </authorList>
    </citation>
    <scope>NUCLEOTIDE SEQUENCE [LARGE SCALE GENOMIC DNA]</scope>
    <source>
        <strain evidence="9 10">M2MS4P-1</strain>
    </source>
</reference>
<evidence type="ECO:0000256" key="7">
    <source>
        <dbReference type="ARBA" id="ARBA00023136"/>
    </source>
</evidence>
<dbReference type="GO" id="GO:0005886">
    <property type="term" value="C:plasma membrane"/>
    <property type="evidence" value="ECO:0007669"/>
    <property type="project" value="UniProtKB-SubCell"/>
</dbReference>
<keyword evidence="6 8" id="KW-1133">Transmembrane helix</keyword>
<dbReference type="PANTHER" id="PTHR21716:SF53">
    <property type="entry name" value="PERMEASE PERM-RELATED"/>
    <property type="match status" value="1"/>
</dbReference>
<evidence type="ECO:0000256" key="2">
    <source>
        <dbReference type="ARBA" id="ARBA00009773"/>
    </source>
</evidence>
<feature type="transmembrane region" description="Helical" evidence="8">
    <location>
        <begin position="12"/>
        <end position="29"/>
    </location>
</feature>
<keyword evidence="5 8" id="KW-0812">Transmembrane</keyword>
<keyword evidence="4" id="KW-1003">Cell membrane</keyword>
<evidence type="ECO:0000256" key="5">
    <source>
        <dbReference type="ARBA" id="ARBA00022692"/>
    </source>
</evidence>
<keyword evidence="10" id="KW-1185">Reference proteome</keyword>
<keyword evidence="7 8" id="KW-0472">Membrane</keyword>
<feature type="transmembrane region" description="Helical" evidence="8">
    <location>
        <begin position="166"/>
        <end position="188"/>
    </location>
</feature>
<dbReference type="InterPro" id="IPR002549">
    <property type="entry name" value="AI-2E-like"/>
</dbReference>
<sequence length="376" mass="42075">MERGIHMPQGKWFRIGYGIIVILLIAYLAKRVDYLFNPIGAVFAALFIPVLVSGMFYYILRPPVRLLSKWLPLSLSIVIVYLVMLGFMYLFSWLIWPPIRVQSMNLVENFPDIVETVRQWLLNLQKHEWVRSISTDETFSSQNLASQLSTTLGDVLNSVVGSVRSLINIMMSFFLMLGLVPFIIYYMLSEGDKFPSAVLKLVPSHLREETHAAMKEIDLSMGSFIMGKLITSLVMGTLAFIGYLIIDLPYPLLLGLIAAITNVIPYLGPVFASVPAIIVALTVSPIDAVWVCVVIVVANQIESNIVSPRIMGKQLKVHPLTIMLLVLGVGAIIGPLGMIIVVPLYAILKIIVIRIYQFNKNNRIPKQPDLLSPPRK</sequence>
<protein>
    <submittedName>
        <fullName evidence="9">AI-2E family transporter</fullName>
    </submittedName>
</protein>
<evidence type="ECO:0000313" key="9">
    <source>
        <dbReference type="EMBL" id="RKP57224.1"/>
    </source>
</evidence>
<feature type="transmembrane region" description="Helical" evidence="8">
    <location>
        <begin position="321"/>
        <end position="348"/>
    </location>
</feature>
<proteinExistence type="inferred from homology"/>
<feature type="transmembrane region" description="Helical" evidence="8">
    <location>
        <begin position="224"/>
        <end position="246"/>
    </location>
</feature>
<dbReference type="Pfam" id="PF01594">
    <property type="entry name" value="AI-2E_transport"/>
    <property type="match status" value="1"/>
</dbReference>
<dbReference type="GO" id="GO:0055085">
    <property type="term" value="P:transmembrane transport"/>
    <property type="evidence" value="ECO:0007669"/>
    <property type="project" value="TreeGrafter"/>
</dbReference>
<evidence type="ECO:0000256" key="6">
    <source>
        <dbReference type="ARBA" id="ARBA00022989"/>
    </source>
</evidence>
<feature type="transmembrane region" description="Helical" evidence="8">
    <location>
        <begin position="70"/>
        <end position="96"/>
    </location>
</feature>
<evidence type="ECO:0000256" key="8">
    <source>
        <dbReference type="SAM" id="Phobius"/>
    </source>
</evidence>
<gene>
    <name evidence="9" type="ORF">D7Z26_04370</name>
</gene>
<feature type="transmembrane region" description="Helical" evidence="8">
    <location>
        <begin position="278"/>
        <end position="301"/>
    </location>
</feature>
<evidence type="ECO:0000256" key="3">
    <source>
        <dbReference type="ARBA" id="ARBA00022448"/>
    </source>
</evidence>
<dbReference type="Proteomes" id="UP000282076">
    <property type="component" value="Unassembled WGS sequence"/>
</dbReference>
<accession>A0A494Y3F4</accession>
<evidence type="ECO:0000313" key="10">
    <source>
        <dbReference type="Proteomes" id="UP000282076"/>
    </source>
</evidence>
<feature type="transmembrane region" description="Helical" evidence="8">
    <location>
        <begin position="35"/>
        <end position="58"/>
    </location>
</feature>
<name>A0A494Y3F4_9BACL</name>
<dbReference type="EMBL" id="RBZM01000002">
    <property type="protein sequence ID" value="RKP57224.1"/>
    <property type="molecule type" value="Genomic_DNA"/>
</dbReference>
<keyword evidence="3" id="KW-0813">Transport</keyword>
<comment type="caution">
    <text evidence="9">The sequence shown here is derived from an EMBL/GenBank/DDBJ whole genome shotgun (WGS) entry which is preliminary data.</text>
</comment>
<dbReference type="AlphaFoldDB" id="A0A494Y3F4"/>
<evidence type="ECO:0000256" key="1">
    <source>
        <dbReference type="ARBA" id="ARBA00004651"/>
    </source>
</evidence>
<organism evidence="9 10">
    <name type="scientific">Cohnella endophytica</name>
    <dbReference type="NCBI Taxonomy" id="2419778"/>
    <lineage>
        <taxon>Bacteria</taxon>
        <taxon>Bacillati</taxon>
        <taxon>Bacillota</taxon>
        <taxon>Bacilli</taxon>
        <taxon>Bacillales</taxon>
        <taxon>Paenibacillaceae</taxon>
        <taxon>Cohnella</taxon>
    </lineage>
</organism>
<comment type="subcellular location">
    <subcellularLocation>
        <location evidence="1">Cell membrane</location>
        <topology evidence="1">Multi-pass membrane protein</topology>
    </subcellularLocation>
</comment>
<evidence type="ECO:0000256" key="4">
    <source>
        <dbReference type="ARBA" id="ARBA00022475"/>
    </source>
</evidence>
<feature type="transmembrane region" description="Helical" evidence="8">
    <location>
        <begin position="252"/>
        <end position="271"/>
    </location>
</feature>
<dbReference type="PANTHER" id="PTHR21716">
    <property type="entry name" value="TRANSMEMBRANE PROTEIN"/>
    <property type="match status" value="1"/>
</dbReference>